<protein>
    <submittedName>
        <fullName evidence="1">Uncharacterized protein</fullName>
    </submittedName>
</protein>
<dbReference type="Proteomes" id="UP000001075">
    <property type="component" value="Unassembled WGS sequence"/>
</dbReference>
<evidence type="ECO:0000313" key="1">
    <source>
        <dbReference type="EMBL" id="EGW04196.1"/>
    </source>
</evidence>
<dbReference type="EMBL" id="JH001504">
    <property type="protein sequence ID" value="EGW04196.1"/>
    <property type="molecule type" value="Genomic_DNA"/>
</dbReference>
<gene>
    <name evidence="1" type="ORF">I79_019843</name>
</gene>
<proteinExistence type="predicted"/>
<reference evidence="2" key="1">
    <citation type="journal article" date="2011" name="Nat. Biotechnol.">
        <title>The genomic sequence of the Chinese hamster ovary (CHO)-K1 cell line.</title>
        <authorList>
            <person name="Xu X."/>
            <person name="Nagarajan H."/>
            <person name="Lewis N.E."/>
            <person name="Pan S."/>
            <person name="Cai Z."/>
            <person name="Liu X."/>
            <person name="Chen W."/>
            <person name="Xie M."/>
            <person name="Wang W."/>
            <person name="Hammond S."/>
            <person name="Andersen M.R."/>
            <person name="Neff N."/>
            <person name="Passarelli B."/>
            <person name="Koh W."/>
            <person name="Fan H.C."/>
            <person name="Wang J."/>
            <person name="Gui Y."/>
            <person name="Lee K.H."/>
            <person name="Betenbaugh M.J."/>
            <person name="Quake S.R."/>
            <person name="Famili I."/>
            <person name="Palsson B.O."/>
            <person name="Wang J."/>
        </authorList>
    </citation>
    <scope>NUCLEOTIDE SEQUENCE [LARGE SCALE GENOMIC DNA]</scope>
    <source>
        <strain evidence="2">CHO K1 cell line</strain>
    </source>
</reference>
<evidence type="ECO:0000313" key="2">
    <source>
        <dbReference type="Proteomes" id="UP000001075"/>
    </source>
</evidence>
<organism evidence="1 2">
    <name type="scientific">Cricetulus griseus</name>
    <name type="common">Chinese hamster</name>
    <name type="synonym">Cricetulus barabensis griseus</name>
    <dbReference type="NCBI Taxonomy" id="10029"/>
    <lineage>
        <taxon>Eukaryota</taxon>
        <taxon>Metazoa</taxon>
        <taxon>Chordata</taxon>
        <taxon>Craniata</taxon>
        <taxon>Vertebrata</taxon>
        <taxon>Euteleostomi</taxon>
        <taxon>Mammalia</taxon>
        <taxon>Eutheria</taxon>
        <taxon>Euarchontoglires</taxon>
        <taxon>Glires</taxon>
        <taxon>Rodentia</taxon>
        <taxon>Myomorpha</taxon>
        <taxon>Muroidea</taxon>
        <taxon>Cricetidae</taxon>
        <taxon>Cricetinae</taxon>
        <taxon>Cricetulus</taxon>
    </lineage>
</organism>
<dbReference type="AlphaFoldDB" id="G3I8H0"/>
<dbReference type="InParanoid" id="G3I8H0"/>
<name>G3I8H0_CRIGR</name>
<sequence length="64" mass="6813">MTPGVWPQVLHNENQGISQGYNHITFKPAAVELSVETKDKGEPDPLLLPVTSATKATVIVSAVS</sequence>
<accession>G3I8H0</accession>